<dbReference type="InterPro" id="IPR039301">
    <property type="entry name" value="Sip5/DA2"/>
</dbReference>
<feature type="compositionally biased region" description="Basic and acidic residues" evidence="2">
    <location>
        <begin position="172"/>
        <end position="186"/>
    </location>
</feature>
<sequence>MGNTPSSHAAPPPSSSTNTASASERERASSSAQPINPSTAGRIQRPSVSFHSGLTPPTSPPSPPPPSTPPLLPYAGHLSPQNPHCLSHPQAHDYSKSAVTKLILDGKLAPFYRGLEDFEEDWTEEDIGRILTETREKDYAEGVANSYTERAKEEREGGSSIGNVTKKMGIHKSKELRREGEKEERERRERRAYLNAVECPICFLSYPPNINTSRCCQQPVCTECFVQIKRSEPTITHLESEPACCPFCVEADFGVIYERPPTPMSSLSSTALATSPAEAGTPSFGQAFSVGSDAELAVGPGMNPIQKETIRRKSVSSKAKEVVTIDEIRPDWEHKLNSVKAAAARRASRRIIMRQVGDRLVPIGYTSSRAPGTADFSMSVPQIQNSVQSGADESGSNPRRSSRRRGSNRERDIEELMIMEAMRLSLLDHEEHQRRQADDLRNNSTTSNVAPSTPPSDAPANTSTVVQSPGPPPGPSTAAAFAATAPSTSSPTESPRRLSGQSDKQSGASKLLSKFSNVRARANSSASSKGLGSGDFKNTFGRTRDNSGGTQTLSSSPALVATQTSASASTSNSAGSSAAPSPIPSISPLATTHTQPLNKTSVPTHSSGLSLTTSVPAAPITTLASPGASGQNTGEADLLGGPSAPITQADAPVGLPHLSADMPTLIPDAPGDRAATAFTSVVLPEGDPGTALPNSDTAPPPSTLSDSSAPTSRVGMHRSHSCITEVTEPEAEGNGPGYARLDTDEER</sequence>
<feature type="compositionally biased region" description="Low complexity" evidence="2">
    <location>
        <begin position="561"/>
        <end position="592"/>
    </location>
</feature>
<evidence type="ECO:0000256" key="2">
    <source>
        <dbReference type="SAM" id="MobiDB-lite"/>
    </source>
</evidence>
<evidence type="ECO:0000313" key="3">
    <source>
        <dbReference type="EMBL" id="AAW41810.2"/>
    </source>
</evidence>
<feature type="compositionally biased region" description="Low complexity" evidence="2">
    <location>
        <begin position="1"/>
        <end position="22"/>
    </location>
</feature>
<keyword evidence="4" id="KW-1185">Reference proteome</keyword>
<feature type="compositionally biased region" description="Polar residues" evidence="2">
    <location>
        <begin position="442"/>
        <end position="451"/>
    </location>
</feature>
<dbReference type="PANTHER" id="PTHR31315">
    <property type="entry name" value="PROTEIN SIP5"/>
    <property type="match status" value="1"/>
</dbReference>
<feature type="compositionally biased region" description="Polar residues" evidence="2">
    <location>
        <begin position="622"/>
        <end position="634"/>
    </location>
</feature>
<gene>
    <name evidence="3" type="ordered locus">CNB01870</name>
</gene>
<dbReference type="AlphaFoldDB" id="Q5KMF7"/>
<accession>Q55XH8</accession>
<feature type="region of interest" description="Disordered" evidence="2">
    <location>
        <begin position="150"/>
        <end position="186"/>
    </location>
</feature>
<dbReference type="eggNOG" id="KOG2789">
    <property type="taxonomic scope" value="Eukaryota"/>
</dbReference>
<dbReference type="KEGG" id="cne:CNB01870"/>
<feature type="region of interest" description="Disordered" evidence="2">
    <location>
        <begin position="385"/>
        <end position="413"/>
    </location>
</feature>
<dbReference type="EMBL" id="AE017342">
    <property type="protein sequence ID" value="AAW41810.2"/>
    <property type="molecule type" value="Genomic_DNA"/>
</dbReference>
<dbReference type="VEuPathDB" id="FungiDB:CNB01870"/>
<feature type="compositionally biased region" description="Low complexity" evidence="2">
    <location>
        <begin position="516"/>
        <end position="528"/>
    </location>
</feature>
<evidence type="ECO:0000256" key="1">
    <source>
        <dbReference type="ARBA" id="ARBA00010402"/>
    </source>
</evidence>
<proteinExistence type="inferred from homology"/>
<dbReference type="GeneID" id="3255783"/>
<organism evidence="3 4">
    <name type="scientific">Cryptococcus deneoformans (strain JEC21 / ATCC MYA-565)</name>
    <name type="common">Cryptococcus neoformans var. neoformans serotype D</name>
    <dbReference type="NCBI Taxonomy" id="214684"/>
    <lineage>
        <taxon>Eukaryota</taxon>
        <taxon>Fungi</taxon>
        <taxon>Dikarya</taxon>
        <taxon>Basidiomycota</taxon>
        <taxon>Agaricomycotina</taxon>
        <taxon>Tremellomycetes</taxon>
        <taxon>Tremellales</taxon>
        <taxon>Cryptococcaceae</taxon>
        <taxon>Cryptococcus</taxon>
        <taxon>Cryptococcus neoformans species complex</taxon>
    </lineage>
</organism>
<name>Q5KMF7_CRYD1</name>
<dbReference type="HOGENOM" id="CLU_385877_0_0_1"/>
<dbReference type="PANTHER" id="PTHR31315:SF1">
    <property type="entry name" value="PROTEIN SIP5"/>
    <property type="match status" value="1"/>
</dbReference>
<dbReference type="FunCoup" id="Q5KMF7">
    <property type="interactions" value="6"/>
</dbReference>
<dbReference type="Proteomes" id="UP000002149">
    <property type="component" value="Chromosome 2"/>
</dbReference>
<feature type="compositionally biased region" description="Polar residues" evidence="2">
    <location>
        <begin position="593"/>
        <end position="615"/>
    </location>
</feature>
<dbReference type="CDD" id="cd24139">
    <property type="entry name" value="SIP5-like"/>
    <property type="match status" value="1"/>
</dbReference>
<comment type="similarity">
    <text evidence="1">Belongs to the SIP5 family.</text>
</comment>
<dbReference type="InParanoid" id="Q5KMF7"/>
<feature type="compositionally biased region" description="Basic and acidic residues" evidence="2">
    <location>
        <begin position="430"/>
        <end position="441"/>
    </location>
</feature>
<protein>
    <submittedName>
        <fullName evidence="3">Cellular response to glucose starvation-related protein, putative</fullName>
    </submittedName>
</protein>
<accession>Q5KMF7</accession>
<evidence type="ECO:0000313" key="4">
    <source>
        <dbReference type="Proteomes" id="UP000002149"/>
    </source>
</evidence>
<dbReference type="RefSeq" id="XP_024512251.1">
    <property type="nucleotide sequence ID" value="XM_024656496.1"/>
</dbReference>
<feature type="compositionally biased region" description="Polar residues" evidence="2">
    <location>
        <begin position="692"/>
        <end position="711"/>
    </location>
</feature>
<feature type="region of interest" description="Disordered" evidence="2">
    <location>
        <begin position="430"/>
        <end position="747"/>
    </location>
</feature>
<reference evidence="3 4" key="1">
    <citation type="journal article" date="2005" name="Science">
        <title>The genome of the basidiomycetous yeast and human pathogen Cryptococcus neoformans.</title>
        <authorList>
            <person name="Loftus B.J."/>
            <person name="Fung E."/>
            <person name="Roncaglia P."/>
            <person name="Rowley D."/>
            <person name="Amedeo P."/>
            <person name="Bruno D."/>
            <person name="Vamathevan J."/>
            <person name="Miranda M."/>
            <person name="Anderson I.J."/>
            <person name="Fraser J.A."/>
            <person name="Allen J.E."/>
            <person name="Bosdet I.E."/>
            <person name="Brent M.R."/>
            <person name="Chiu R."/>
            <person name="Doering T.L."/>
            <person name="Donlin M.J."/>
            <person name="D'Souza C.A."/>
            <person name="Fox D.S."/>
            <person name="Grinberg V."/>
            <person name="Fu J."/>
            <person name="Fukushima M."/>
            <person name="Haas B.J."/>
            <person name="Huang J.C."/>
            <person name="Janbon G."/>
            <person name="Jones S.J."/>
            <person name="Koo H.L."/>
            <person name="Krzywinski M.I."/>
            <person name="Kwon-Chung J.K."/>
            <person name="Lengeler K.B."/>
            <person name="Maiti R."/>
            <person name="Marra M.A."/>
            <person name="Marra R.E."/>
            <person name="Mathewson C.A."/>
            <person name="Mitchell T.G."/>
            <person name="Pertea M."/>
            <person name="Riggs F.R."/>
            <person name="Salzberg S.L."/>
            <person name="Schein J.E."/>
            <person name="Shvartsbeyn A."/>
            <person name="Shin H."/>
            <person name="Shumway M."/>
            <person name="Specht C.A."/>
            <person name="Suh B.B."/>
            <person name="Tenney A."/>
            <person name="Utterback T.R."/>
            <person name="Wickes B.L."/>
            <person name="Wortman J.R."/>
            <person name="Wye N.H."/>
            <person name="Kronstad J.W."/>
            <person name="Lodge J.K."/>
            <person name="Heitman J."/>
            <person name="Davis R.W."/>
            <person name="Fraser C.M."/>
            <person name="Hyman R.W."/>
        </authorList>
    </citation>
    <scope>NUCLEOTIDE SEQUENCE [LARGE SCALE GENOMIC DNA]</scope>
    <source>
        <strain evidence="4">JEC21 / ATCC MYA-565</strain>
    </source>
</reference>
<feature type="compositionally biased region" description="Polar residues" evidence="2">
    <location>
        <begin position="33"/>
        <end position="52"/>
    </location>
</feature>
<feature type="compositionally biased region" description="Pro residues" evidence="2">
    <location>
        <begin position="57"/>
        <end position="72"/>
    </location>
</feature>
<feature type="compositionally biased region" description="Polar residues" evidence="2">
    <location>
        <begin position="499"/>
        <end position="508"/>
    </location>
</feature>
<dbReference type="OrthoDB" id="21471at2759"/>
<dbReference type="STRING" id="214684.Q5KMF7"/>
<feature type="compositionally biased region" description="Polar residues" evidence="2">
    <location>
        <begin position="546"/>
        <end position="557"/>
    </location>
</feature>
<feature type="region of interest" description="Disordered" evidence="2">
    <location>
        <begin position="1"/>
        <end position="91"/>
    </location>
</feature>
<dbReference type="PaxDb" id="214684-Q5KMF7"/>
<feature type="compositionally biased region" description="Low complexity" evidence="2">
    <location>
        <begin position="476"/>
        <end position="493"/>
    </location>
</feature>